<gene>
    <name evidence="2" type="ORF">DSTB1V02_LOCUS14998</name>
</gene>
<evidence type="ECO:0000313" key="2">
    <source>
        <dbReference type="EMBL" id="CAD7255253.1"/>
    </source>
</evidence>
<keyword evidence="1" id="KW-0472">Membrane</keyword>
<evidence type="ECO:0008006" key="4">
    <source>
        <dbReference type="Google" id="ProtNLM"/>
    </source>
</evidence>
<dbReference type="Gene3D" id="3.40.50.2000">
    <property type="entry name" value="Glycogen Phosphorylase B"/>
    <property type="match status" value="1"/>
</dbReference>
<dbReference type="SUPFAM" id="SSF53756">
    <property type="entry name" value="UDP-Glycosyltransferase/glycogen phosphorylase"/>
    <property type="match status" value="1"/>
</dbReference>
<dbReference type="GO" id="GO:0016757">
    <property type="term" value="F:glycosyltransferase activity"/>
    <property type="evidence" value="ECO:0007669"/>
    <property type="project" value="InterPro"/>
</dbReference>
<protein>
    <recommendedName>
        <fullName evidence="4">Lipopolysaccharide heptosyltransferase II</fullName>
    </recommendedName>
</protein>
<dbReference type="InterPro" id="IPR002201">
    <property type="entry name" value="Glyco_trans_9"/>
</dbReference>
<dbReference type="NCBIfam" id="TIGR02195">
    <property type="entry name" value="heptsyl_trn_II"/>
    <property type="match status" value="1"/>
</dbReference>
<evidence type="ECO:0000313" key="3">
    <source>
        <dbReference type="Proteomes" id="UP000677054"/>
    </source>
</evidence>
<dbReference type="OrthoDB" id="10070554at2759"/>
<keyword evidence="3" id="KW-1185">Reference proteome</keyword>
<dbReference type="InterPro" id="IPR011910">
    <property type="entry name" value="RfaF"/>
</dbReference>
<feature type="transmembrane region" description="Helical" evidence="1">
    <location>
        <begin position="269"/>
        <end position="287"/>
    </location>
</feature>
<evidence type="ECO:0000256" key="1">
    <source>
        <dbReference type="SAM" id="Phobius"/>
    </source>
</evidence>
<feature type="non-terminal residue" evidence="2">
    <location>
        <position position="1"/>
    </location>
</feature>
<dbReference type="AlphaFoldDB" id="A0A7R9AJD4"/>
<dbReference type="Proteomes" id="UP000677054">
    <property type="component" value="Unassembled WGS sequence"/>
</dbReference>
<organism evidence="2">
    <name type="scientific">Darwinula stevensoni</name>
    <dbReference type="NCBI Taxonomy" id="69355"/>
    <lineage>
        <taxon>Eukaryota</taxon>
        <taxon>Metazoa</taxon>
        <taxon>Ecdysozoa</taxon>
        <taxon>Arthropoda</taxon>
        <taxon>Crustacea</taxon>
        <taxon>Oligostraca</taxon>
        <taxon>Ostracoda</taxon>
        <taxon>Podocopa</taxon>
        <taxon>Podocopida</taxon>
        <taxon>Darwinulocopina</taxon>
        <taxon>Darwinuloidea</taxon>
        <taxon>Darwinulidae</taxon>
        <taxon>Darwinula</taxon>
    </lineage>
</organism>
<reference evidence="2" key="1">
    <citation type="submission" date="2020-11" db="EMBL/GenBank/DDBJ databases">
        <authorList>
            <person name="Tran Van P."/>
        </authorList>
    </citation>
    <scope>NUCLEOTIDE SEQUENCE</scope>
</reference>
<dbReference type="InterPro" id="IPR008526">
    <property type="entry name" value="YedI"/>
</dbReference>
<dbReference type="EMBL" id="LR920412">
    <property type="protein sequence ID" value="CAD7255253.1"/>
    <property type="molecule type" value="Genomic_DNA"/>
</dbReference>
<dbReference type="CDD" id="cd03789">
    <property type="entry name" value="GT9_LPS_heptosyltransferase"/>
    <property type="match status" value="1"/>
</dbReference>
<feature type="non-terminal residue" evidence="2">
    <location>
        <position position="344"/>
    </location>
</feature>
<dbReference type="Pfam" id="PF01075">
    <property type="entry name" value="Glyco_transf_9"/>
    <property type="match status" value="1"/>
</dbReference>
<dbReference type="PANTHER" id="PTHR30503:SF3">
    <property type="entry name" value="INNER MEMBRANE PROTEIN YEDI"/>
    <property type="match status" value="1"/>
</dbReference>
<dbReference type="GO" id="GO:0005886">
    <property type="term" value="C:plasma membrane"/>
    <property type="evidence" value="ECO:0007669"/>
    <property type="project" value="TreeGrafter"/>
</dbReference>
<dbReference type="EMBL" id="CAJPEV010020894">
    <property type="protein sequence ID" value="CAG0908049.1"/>
    <property type="molecule type" value="Genomic_DNA"/>
</dbReference>
<dbReference type="Pfam" id="PF05661">
    <property type="entry name" value="DUF808"/>
    <property type="match status" value="1"/>
</dbReference>
<dbReference type="PANTHER" id="PTHR30503">
    <property type="entry name" value="INNER MEMBRANE PROTEIN YEDI"/>
    <property type="match status" value="1"/>
</dbReference>
<accession>A0A7R9AJD4</accession>
<sequence length="344" mass="37130">QPITLQPHLTLNPQVRDYALQALDLSDKNYTVLVPGAEYGPAKRWPAAHFAKLAALIGQDIVLLGSTKEYDLCQEIEQLALSSNPQNTDLRIHNIAGKTTLDSALAVISGAQAVISNDSGLMHVAAALQVPQIAVFGSSSPLHTPPLSEKAHILWLAQDTKYTPALECAPCFARICPLGHTRCLQDLSPQRVFFLLFDDIATLLDDVATMTKVAAKKTTGVLGDDLALNAQQVTGVNADRELPVVWAVAKGSLINKAILVPVALLISKFAPWAIIPLLMLGGLYLCFEGFEKIVHKLMHSKAQDAAHHAKELAAVADDKVDMVAFEKDKIKGAIRTDFILSAEI</sequence>
<proteinExistence type="predicted"/>
<keyword evidence="1" id="KW-1133">Transmembrane helix</keyword>
<keyword evidence="1" id="KW-0812">Transmembrane</keyword>
<name>A0A7R9AJD4_9CRUS</name>